<protein>
    <submittedName>
        <fullName evidence="2">Uncharacterized protein</fullName>
    </submittedName>
</protein>
<reference evidence="2" key="1">
    <citation type="submission" date="2018-10" db="EMBL/GenBank/DDBJ databases">
        <title>Hidden diversity of soil giant viruses.</title>
        <authorList>
            <person name="Schulz F."/>
            <person name="Alteio L."/>
            <person name="Goudeau D."/>
            <person name="Ryan E.M."/>
            <person name="Malmstrom R.R."/>
            <person name="Blanchard J."/>
            <person name="Woyke T."/>
        </authorList>
    </citation>
    <scope>NUCLEOTIDE SEQUENCE</scope>
    <source>
        <strain evidence="2">SMV1</strain>
    </source>
</reference>
<feature type="region of interest" description="Disordered" evidence="1">
    <location>
        <begin position="1"/>
        <end position="55"/>
    </location>
</feature>
<proteinExistence type="predicted"/>
<accession>A0A3G5AGD3</accession>
<feature type="compositionally biased region" description="Basic and acidic residues" evidence="1">
    <location>
        <begin position="1"/>
        <end position="23"/>
    </location>
</feature>
<sequence>MDDKEFNYVDELSEKPSFSRDEELPTPPLVDDLPEASSPSLVRSSNRHESPSKIISAKALPLPPAPIKKSINRMLSAEQRSRVCPKLEDDGTTKNNRKYMVGKRVKRDQNIPLELIKKEYSVPYFEKCLNFLTLNPLRYDILLMILDWIPLLIKNPDHLDKLGLLFHVSFINMLYRKEDTLSTTFNRAKKIKSPHELMYLLANGLISGDYGKYGETKYKFSKIPLISLTELLMDYKKSIISDDIKCVPSLARDDAPKLARDDAPKITVPQNDSSYNPQSSCDNILSYYYDYLVLDTVSNSSSNSSSTSELLFRFAMNNNLDYLADDLYRTMCKECTVSVHDPLTNINHKIVNSDVLGSQSTTNIDSLDISDQKTKTTIPVPTSTKIYDKWKRLNALKYTLIYPKYHHKFVNGFSRGRYANFPGLLDILKYLGDLLPIARRLITDELNKKKMLIKESLIVKDRMNKYLYE</sequence>
<evidence type="ECO:0000256" key="1">
    <source>
        <dbReference type="SAM" id="MobiDB-lite"/>
    </source>
</evidence>
<name>A0A3G5AGD3_9VIRU</name>
<gene>
    <name evidence="2" type="ORF">Solumvirus2_39</name>
</gene>
<dbReference type="EMBL" id="MK072499">
    <property type="protein sequence ID" value="AYV86232.1"/>
    <property type="molecule type" value="Genomic_DNA"/>
</dbReference>
<organism evidence="2">
    <name type="scientific">Solumvirus sp</name>
    <dbReference type="NCBI Taxonomy" id="2487773"/>
    <lineage>
        <taxon>Viruses</taxon>
        <taxon>Pithoviruses</taxon>
    </lineage>
</organism>
<evidence type="ECO:0000313" key="2">
    <source>
        <dbReference type="EMBL" id="AYV86232.1"/>
    </source>
</evidence>